<dbReference type="AlphaFoldDB" id="A0A0Q3P331"/>
<evidence type="ECO:0000313" key="2">
    <source>
        <dbReference type="EMBL" id="KQK74963.1"/>
    </source>
</evidence>
<evidence type="ECO:0000256" key="1">
    <source>
        <dbReference type="SAM" id="MobiDB-lite"/>
    </source>
</evidence>
<dbReference type="EMBL" id="LMAW01002980">
    <property type="protein sequence ID" value="KQK74963.1"/>
    <property type="molecule type" value="Genomic_DNA"/>
</dbReference>
<proteinExistence type="predicted"/>
<name>A0A0Q3P331_AMAAE</name>
<keyword evidence="3" id="KW-1185">Reference proteome</keyword>
<evidence type="ECO:0000313" key="3">
    <source>
        <dbReference type="Proteomes" id="UP000051836"/>
    </source>
</evidence>
<organism evidence="2 3">
    <name type="scientific">Amazona aestiva</name>
    <name type="common">Blue-fronted Amazon parrot</name>
    <dbReference type="NCBI Taxonomy" id="12930"/>
    <lineage>
        <taxon>Eukaryota</taxon>
        <taxon>Metazoa</taxon>
        <taxon>Chordata</taxon>
        <taxon>Craniata</taxon>
        <taxon>Vertebrata</taxon>
        <taxon>Euteleostomi</taxon>
        <taxon>Archelosauria</taxon>
        <taxon>Archosauria</taxon>
        <taxon>Dinosauria</taxon>
        <taxon>Saurischia</taxon>
        <taxon>Theropoda</taxon>
        <taxon>Coelurosauria</taxon>
        <taxon>Aves</taxon>
        <taxon>Neognathae</taxon>
        <taxon>Neoaves</taxon>
        <taxon>Telluraves</taxon>
        <taxon>Australaves</taxon>
        <taxon>Psittaciformes</taxon>
        <taxon>Psittacidae</taxon>
        <taxon>Amazona</taxon>
    </lineage>
</organism>
<accession>A0A0Q3P331</accession>
<comment type="caution">
    <text evidence="2">The sequence shown here is derived from an EMBL/GenBank/DDBJ whole genome shotgun (WGS) entry which is preliminary data.</text>
</comment>
<gene>
    <name evidence="2" type="ORF">AAES_149341</name>
</gene>
<dbReference type="Proteomes" id="UP000051836">
    <property type="component" value="Unassembled WGS sequence"/>
</dbReference>
<sequence length="143" mass="16281">MVRNAIDPQPPVLDVRAADIRPSRSSAQMPSAEEGSKQSSDEPDSDSKFEVEPTEEENQNDTSSIEMEEEVQSSAGKFRSKPAYLSSNPESQKPSLFAIISDSWFRSQKIRYSHIEKSDFCNTMMREMLLDPQIFLHNVWQAH</sequence>
<reference evidence="2 3" key="1">
    <citation type="submission" date="2015-10" db="EMBL/GenBank/DDBJ databases">
        <authorList>
            <person name="Gilbert D.G."/>
        </authorList>
    </citation>
    <scope>NUCLEOTIDE SEQUENCE [LARGE SCALE GENOMIC DNA]</scope>
    <source>
        <strain evidence="2">FVVF132</strain>
    </source>
</reference>
<dbReference type="OrthoDB" id="9426851at2759"/>
<protein>
    <submittedName>
        <fullName evidence="2">Adipogenin</fullName>
    </submittedName>
</protein>
<feature type="compositionally biased region" description="Basic and acidic residues" evidence="1">
    <location>
        <begin position="34"/>
        <end position="51"/>
    </location>
</feature>
<feature type="region of interest" description="Disordered" evidence="1">
    <location>
        <begin position="1"/>
        <end position="92"/>
    </location>
</feature>